<accession>A0ABD3JH49</accession>
<dbReference type="Pfam" id="PF23282">
    <property type="entry name" value="WHD_ROQ1"/>
    <property type="match status" value="1"/>
</dbReference>
<dbReference type="Proteomes" id="UP001634007">
    <property type="component" value="Unassembled WGS sequence"/>
</dbReference>
<dbReference type="PANTHER" id="PTHR11017">
    <property type="entry name" value="LEUCINE-RICH REPEAT-CONTAINING PROTEIN"/>
    <property type="match status" value="1"/>
</dbReference>
<dbReference type="Pfam" id="PF01582">
    <property type="entry name" value="TIR"/>
    <property type="match status" value="1"/>
</dbReference>
<organism evidence="5 6">
    <name type="scientific">Eucalyptus globulus</name>
    <name type="common">Tasmanian blue gum</name>
    <dbReference type="NCBI Taxonomy" id="34317"/>
    <lineage>
        <taxon>Eukaryota</taxon>
        <taxon>Viridiplantae</taxon>
        <taxon>Streptophyta</taxon>
        <taxon>Embryophyta</taxon>
        <taxon>Tracheophyta</taxon>
        <taxon>Spermatophyta</taxon>
        <taxon>Magnoliopsida</taxon>
        <taxon>eudicotyledons</taxon>
        <taxon>Gunneridae</taxon>
        <taxon>Pentapetalae</taxon>
        <taxon>rosids</taxon>
        <taxon>malvids</taxon>
        <taxon>Myrtales</taxon>
        <taxon>Myrtaceae</taxon>
        <taxon>Myrtoideae</taxon>
        <taxon>Eucalypteae</taxon>
        <taxon>Eucalyptus</taxon>
    </lineage>
</organism>
<dbReference type="InterPro" id="IPR035897">
    <property type="entry name" value="Toll_tir_struct_dom_sf"/>
</dbReference>
<feature type="domain" description="TIR" evidence="4">
    <location>
        <begin position="18"/>
        <end position="184"/>
    </location>
</feature>
<dbReference type="GO" id="GO:0051707">
    <property type="term" value="P:response to other organism"/>
    <property type="evidence" value="ECO:0007669"/>
    <property type="project" value="UniProtKB-ARBA"/>
</dbReference>
<dbReference type="InterPro" id="IPR002182">
    <property type="entry name" value="NB-ARC"/>
</dbReference>
<dbReference type="PROSITE" id="PS50104">
    <property type="entry name" value="TIR"/>
    <property type="match status" value="1"/>
</dbReference>
<dbReference type="InterPro" id="IPR058192">
    <property type="entry name" value="WHD_ROQ1-like"/>
</dbReference>
<dbReference type="SUPFAM" id="SSF52058">
    <property type="entry name" value="L domain-like"/>
    <property type="match status" value="2"/>
</dbReference>
<reference evidence="5 6" key="1">
    <citation type="submission" date="2024-11" db="EMBL/GenBank/DDBJ databases">
        <title>Chromosome-level genome assembly of Eucalyptus globulus Labill. provides insights into its genome evolution.</title>
        <authorList>
            <person name="Li X."/>
        </authorList>
    </citation>
    <scope>NUCLEOTIDE SEQUENCE [LARGE SCALE GENOMIC DNA]</scope>
    <source>
        <strain evidence="5">CL2024</strain>
        <tissue evidence="5">Fresh tender leaves</tissue>
    </source>
</reference>
<dbReference type="InterPro" id="IPR042197">
    <property type="entry name" value="Apaf_helical"/>
</dbReference>
<dbReference type="Gene3D" id="1.10.8.430">
    <property type="entry name" value="Helical domain of apoptotic protease-activating factors"/>
    <property type="match status" value="1"/>
</dbReference>
<dbReference type="InterPro" id="IPR027417">
    <property type="entry name" value="P-loop_NTPase"/>
</dbReference>
<evidence type="ECO:0000256" key="3">
    <source>
        <dbReference type="ARBA" id="ARBA00022821"/>
    </source>
</evidence>
<dbReference type="Pfam" id="PF00931">
    <property type="entry name" value="NB-ARC"/>
    <property type="match status" value="1"/>
</dbReference>
<keyword evidence="2" id="KW-0677">Repeat</keyword>
<evidence type="ECO:0000259" key="4">
    <source>
        <dbReference type="PROSITE" id="PS50104"/>
    </source>
</evidence>
<dbReference type="PRINTS" id="PR00364">
    <property type="entry name" value="DISEASERSIST"/>
</dbReference>
<dbReference type="SMART" id="SM00255">
    <property type="entry name" value="TIR"/>
    <property type="match status" value="1"/>
</dbReference>
<evidence type="ECO:0000256" key="2">
    <source>
        <dbReference type="ARBA" id="ARBA00022737"/>
    </source>
</evidence>
<evidence type="ECO:0000313" key="6">
    <source>
        <dbReference type="Proteomes" id="UP001634007"/>
    </source>
</evidence>
<keyword evidence="3" id="KW-0611">Plant defense</keyword>
<evidence type="ECO:0000256" key="1">
    <source>
        <dbReference type="ARBA" id="ARBA00022614"/>
    </source>
</evidence>
<dbReference type="Gene3D" id="3.40.50.300">
    <property type="entry name" value="P-loop containing nucleotide triphosphate hydrolases"/>
    <property type="match status" value="1"/>
</dbReference>
<dbReference type="SUPFAM" id="SSF52540">
    <property type="entry name" value="P-loop containing nucleoside triphosphate hydrolases"/>
    <property type="match status" value="1"/>
</dbReference>
<proteinExistence type="predicted"/>
<dbReference type="InterPro" id="IPR036390">
    <property type="entry name" value="WH_DNA-bd_sf"/>
</dbReference>
<dbReference type="SUPFAM" id="SSF52200">
    <property type="entry name" value="Toll/Interleukin receptor TIR domain"/>
    <property type="match status" value="1"/>
</dbReference>
<keyword evidence="1" id="KW-0433">Leucine-rich repeat</keyword>
<evidence type="ECO:0000313" key="5">
    <source>
        <dbReference type="EMBL" id="KAL3726643.1"/>
    </source>
</evidence>
<dbReference type="InterPro" id="IPR000157">
    <property type="entry name" value="TIR_dom"/>
</dbReference>
<dbReference type="AlphaFoldDB" id="A0ABD3JH49"/>
<dbReference type="SUPFAM" id="SSF46785">
    <property type="entry name" value="Winged helix' DNA-binding domain"/>
    <property type="match status" value="1"/>
</dbReference>
<dbReference type="Gene3D" id="3.80.10.10">
    <property type="entry name" value="Ribonuclease Inhibitor"/>
    <property type="match status" value="3"/>
</dbReference>
<dbReference type="PANTHER" id="PTHR11017:SF570">
    <property type="entry name" value="DISEASE RESISTANCE PROTEIN (TIR-NBS CLASS)-RELATED"/>
    <property type="match status" value="1"/>
</dbReference>
<dbReference type="InterPro" id="IPR055414">
    <property type="entry name" value="LRR_R13L4/SHOC2-like"/>
</dbReference>
<comment type="caution">
    <text evidence="5">The sequence shown here is derived from an EMBL/GenBank/DDBJ whole genome shotgun (WGS) entry which is preliminary data.</text>
</comment>
<gene>
    <name evidence="5" type="ORF">ACJRO7_031538</name>
</gene>
<dbReference type="Pfam" id="PF23598">
    <property type="entry name" value="LRR_14"/>
    <property type="match status" value="1"/>
</dbReference>
<dbReference type="InterPro" id="IPR032675">
    <property type="entry name" value="LRR_dom_sf"/>
</dbReference>
<dbReference type="InterPro" id="IPR044974">
    <property type="entry name" value="Disease_R_plants"/>
</dbReference>
<sequence length="1187" mass="135547">MINSEGGLSSDDARAAGGEYQVFLSFRGPDTRHGFTDFLYHDLIDAGVRVFRDEDDLRVGEMIGGNLLRAINNSLIYIPIFSRTYASSKWCLRELARIVDNVSKSVGKKSILPIFLDVEPEDVKLKTRRYRKAFLKHEKEFPNEVEAWKRALAEIDEIKGWNMKKDQGQAAMVKLVVEKVLEKLEVKQKSVPGHLVSLDDQIKELKMLLDVDQPDVRLIGIYGMGGIGKTTVAKIIFNQLSSQFGKCCSFLEDIRESSLTKEGMVQLQKKLLSDIVGSRSAEKFEDIEQGMRRIGETLHTKVLVVLDDVDNKEHIKKLIGNNSLHSGSRIIITTRNTAILQVEGFKGEILQYEMLKMDYGPALQLFRRHAFGRDSTSDDYHGLSNEIVASTGGLPLAIEVIGSLLNGKNKAFWEETSVRLRSVPEKEILKKLRISYDDLDEYQQQIFLDIACFFFNENKTNAIYMWADCQFYPERAIDVLTCRCLIKILDNDKFWMHGQLIDLGRHIVRQESLSDLGKRSRLWIAKEAYDIIRSEERKDKVQALEIDGLEDYIEITNEQFERLQSLRFLKLGFGTFVGDFASCHSKLRWISWYSPHDDFRADNMYFDHLLVFKLEDNSFTNDSKAWDLIKRARNLKVLSLTWCLGITTIPDFSKCLGLESLTLAHCYNLKRIESFIRDLQSLIVLEIEGCMDLIDLPEEVGSLVKLKRFSLEGCFGLRELPVSLGNLTSLIELNLSHTTIARIPNSIQRLVKLESFLLTHTRIRELPNFIGELKSLRILHLSRKGSYSMMNHVWQLPSGIIMLKNLEELDLSGRSEMKGEIPIGIGELSSLRILDLKHTCICGIPRTINKLRHLQTLDLRGCHKIQILPELPTSLTCLLLESQSLLSVPNMLNLTNLVELLISDGSDDIGKSNLIIKCDLRWIGRISRLKKLHLHLFNVPAPPELASLSNLEELTLSRLDLEKLVHLPPSLLRLNLPFFSIKWSELLHSYLRLRNLSNLEFHRGEVEDIPLDGLPRLESLTIDGCKMLQRLSIPLELRMLRQTYVSDCPKLLEIQVEGLSKSLESFCTTGCKSLRRIGGLSYLKNLEELVIQRCNALTTIEGLHELESLKSLYVRGCTSLRKLIDASCTSIPDDCLVQIQGCGDLIKDSSQSYPFGISWKRYREEILLNTSNKVRHLLHQYTVDVRE</sequence>
<protein>
    <recommendedName>
        <fullName evidence="4">TIR domain-containing protein</fullName>
    </recommendedName>
</protein>
<dbReference type="EMBL" id="JBJKBG010000008">
    <property type="protein sequence ID" value="KAL3726643.1"/>
    <property type="molecule type" value="Genomic_DNA"/>
</dbReference>
<name>A0ABD3JH49_EUCGL</name>
<keyword evidence="6" id="KW-1185">Reference proteome</keyword>
<dbReference type="Gene3D" id="3.40.50.10140">
    <property type="entry name" value="Toll/interleukin-1 receptor homology (TIR) domain"/>
    <property type="match status" value="1"/>
</dbReference>
<dbReference type="GO" id="GO:0006952">
    <property type="term" value="P:defense response"/>
    <property type="evidence" value="ECO:0007669"/>
    <property type="project" value="UniProtKB-KW"/>
</dbReference>